<feature type="domain" description="Thioesterase" evidence="2">
    <location>
        <begin position="17"/>
        <end position="240"/>
    </location>
</feature>
<gene>
    <name evidence="3" type="ORF">PWYN_16500</name>
</gene>
<reference evidence="3 4" key="2">
    <citation type="submission" date="2014-10" db="EMBL/GenBank/DDBJ databases">
        <title>Comparative genomics of the Paenibacillus odorifer group.</title>
        <authorList>
            <person name="Tsai Y.-C."/>
            <person name="Martin N."/>
            <person name="Korlach J."/>
            <person name="Wiedmann M."/>
        </authorList>
    </citation>
    <scope>NUCLEOTIDE SEQUENCE [LARGE SCALE GENOMIC DNA]</scope>
    <source>
        <strain evidence="3 4">DSM 18334</strain>
    </source>
</reference>
<dbReference type="PANTHER" id="PTHR11487">
    <property type="entry name" value="THIOESTERASE"/>
    <property type="match status" value="1"/>
</dbReference>
<dbReference type="SUPFAM" id="SSF53474">
    <property type="entry name" value="alpha/beta-Hydrolases"/>
    <property type="match status" value="1"/>
</dbReference>
<sequence length="248" mass="28068">METEIFQQLKPGAGKWQMICFPYLGGYANSYLDLANALDEGFEVWSLNPPGHGLSTSEPVQDIGILLDMYYKELQAIIKPHCIFLGHSMGGIIAYFLAQRLLNSGDYRSNSLQLILSACNTPCEFKGTNYFNLSNDKLIDHLISYDGIPEELIHERSLLEYFLPVIRADFRVLETSSNLDFRPLDIPVSFLWGENDKVVPMESVILWMKYFSNEIKLVPIEGGSHMFISAKAKVVAEHLGELLLRQTV</sequence>
<dbReference type="GO" id="GO:0008610">
    <property type="term" value="P:lipid biosynthetic process"/>
    <property type="evidence" value="ECO:0007669"/>
    <property type="project" value="TreeGrafter"/>
</dbReference>
<dbReference type="Pfam" id="PF00975">
    <property type="entry name" value="Thioesterase"/>
    <property type="match status" value="1"/>
</dbReference>
<evidence type="ECO:0000256" key="1">
    <source>
        <dbReference type="ARBA" id="ARBA00007169"/>
    </source>
</evidence>
<reference evidence="3 4" key="1">
    <citation type="submission" date="2014-08" db="EMBL/GenBank/DDBJ databases">
        <authorList>
            <person name="den Bakker H.C."/>
        </authorList>
    </citation>
    <scope>NUCLEOTIDE SEQUENCE [LARGE SCALE GENOMIC DNA]</scope>
    <source>
        <strain evidence="3 4">DSM 18334</strain>
    </source>
</reference>
<dbReference type="AlphaFoldDB" id="A0A098M2Z4"/>
<dbReference type="OrthoDB" id="2213423at2"/>
<dbReference type="STRING" id="268407.PWYN_16500"/>
<dbReference type="EMBL" id="JQCR01000003">
    <property type="protein sequence ID" value="KGE16346.1"/>
    <property type="molecule type" value="Genomic_DNA"/>
</dbReference>
<dbReference type="InterPro" id="IPR012223">
    <property type="entry name" value="TEII"/>
</dbReference>
<dbReference type="eggNOG" id="COG3208">
    <property type="taxonomic scope" value="Bacteria"/>
</dbReference>
<evidence type="ECO:0000259" key="2">
    <source>
        <dbReference type="Pfam" id="PF00975"/>
    </source>
</evidence>
<dbReference type="PANTHER" id="PTHR11487:SF0">
    <property type="entry name" value="S-ACYL FATTY ACID SYNTHASE THIOESTERASE, MEDIUM CHAIN"/>
    <property type="match status" value="1"/>
</dbReference>
<dbReference type="PRINTS" id="PR00111">
    <property type="entry name" value="ABHYDROLASE"/>
</dbReference>
<accession>A0A098M2Z4</accession>
<dbReference type="Proteomes" id="UP000029734">
    <property type="component" value="Unassembled WGS sequence"/>
</dbReference>
<evidence type="ECO:0000313" key="3">
    <source>
        <dbReference type="EMBL" id="KGE16346.1"/>
    </source>
</evidence>
<dbReference type="InterPro" id="IPR001031">
    <property type="entry name" value="Thioesterase"/>
</dbReference>
<comment type="similarity">
    <text evidence="1">Belongs to the thioesterase family.</text>
</comment>
<dbReference type="Gene3D" id="3.40.50.1820">
    <property type="entry name" value="alpha/beta hydrolase"/>
    <property type="match status" value="1"/>
</dbReference>
<proteinExistence type="inferred from homology"/>
<name>A0A098M2Z4_9BACL</name>
<dbReference type="InterPro" id="IPR029058">
    <property type="entry name" value="AB_hydrolase_fold"/>
</dbReference>
<dbReference type="InterPro" id="IPR000073">
    <property type="entry name" value="AB_hydrolase_1"/>
</dbReference>
<organism evidence="3 4">
    <name type="scientific">Paenibacillus wynnii</name>
    <dbReference type="NCBI Taxonomy" id="268407"/>
    <lineage>
        <taxon>Bacteria</taxon>
        <taxon>Bacillati</taxon>
        <taxon>Bacillota</taxon>
        <taxon>Bacilli</taxon>
        <taxon>Bacillales</taxon>
        <taxon>Paenibacillaceae</taxon>
        <taxon>Paenibacillus</taxon>
    </lineage>
</organism>
<protein>
    <recommendedName>
        <fullName evidence="2">Thioesterase domain-containing protein</fullName>
    </recommendedName>
</protein>
<evidence type="ECO:0000313" key="4">
    <source>
        <dbReference type="Proteomes" id="UP000029734"/>
    </source>
</evidence>
<comment type="caution">
    <text evidence="3">The sequence shown here is derived from an EMBL/GenBank/DDBJ whole genome shotgun (WGS) entry which is preliminary data.</text>
</comment>
<keyword evidence="4" id="KW-1185">Reference proteome</keyword>
<dbReference type="RefSeq" id="WP_036654083.1">
    <property type="nucleotide sequence ID" value="NZ_JQCR01000003.1"/>
</dbReference>